<name>A0A2S3UNS0_9HYPH</name>
<protein>
    <submittedName>
        <fullName evidence="1">Sulfotransferase family protein</fullName>
    </submittedName>
</protein>
<gene>
    <name evidence="1" type="ORF">CLV41_109144</name>
</gene>
<dbReference type="Proteomes" id="UP000236959">
    <property type="component" value="Unassembled WGS sequence"/>
</dbReference>
<dbReference type="InterPro" id="IPR005331">
    <property type="entry name" value="Sulfotransferase"/>
</dbReference>
<evidence type="ECO:0000313" key="2">
    <source>
        <dbReference type="Proteomes" id="UP000236959"/>
    </source>
</evidence>
<organism evidence="1 2">
    <name type="scientific">Roseibium marinum</name>
    <dbReference type="NCBI Taxonomy" id="281252"/>
    <lineage>
        <taxon>Bacteria</taxon>
        <taxon>Pseudomonadati</taxon>
        <taxon>Pseudomonadota</taxon>
        <taxon>Alphaproteobacteria</taxon>
        <taxon>Hyphomicrobiales</taxon>
        <taxon>Stappiaceae</taxon>
        <taxon>Roseibium</taxon>
    </lineage>
</organism>
<sequence>MERLILGSAPRNIYRTSIMLDRVYTIFDKRRRPLRNHVYLAFPEHDIAFARIAEAAFHTLAPVLHHLAGTEFCGTFTDRSAKATEISDRSLFHGNVELLTARELKRRHPDMKIVAWVQDPLHRLAYCYEKIIMNELPLPSYYQESYFDKSMSPEDFVSHVASISDLEADNLFRSQTAALTYKGALTADIILLLEHFEQSLDTFLAAGSLKFRPSPSFTYRALDYVSPGTLRSFEDEGLFHKLRRRYKADYELFYAQAAVLA</sequence>
<evidence type="ECO:0000313" key="1">
    <source>
        <dbReference type="EMBL" id="POF29368.1"/>
    </source>
</evidence>
<dbReference type="EMBL" id="PPCN01000009">
    <property type="protein sequence ID" value="POF29368.1"/>
    <property type="molecule type" value="Genomic_DNA"/>
</dbReference>
<comment type="caution">
    <text evidence="1">The sequence shown here is derived from an EMBL/GenBank/DDBJ whole genome shotgun (WGS) entry which is preliminary data.</text>
</comment>
<keyword evidence="1" id="KW-0808">Transferase</keyword>
<dbReference type="AlphaFoldDB" id="A0A2S3UNS0"/>
<proteinExistence type="predicted"/>
<accession>A0A2S3UNS0</accession>
<dbReference type="GO" id="GO:0016020">
    <property type="term" value="C:membrane"/>
    <property type="evidence" value="ECO:0007669"/>
    <property type="project" value="InterPro"/>
</dbReference>
<keyword evidence="2" id="KW-1185">Reference proteome</keyword>
<reference evidence="1 2" key="1">
    <citation type="submission" date="2018-01" db="EMBL/GenBank/DDBJ databases">
        <title>Genomic Encyclopedia of Archaeal and Bacterial Type Strains, Phase II (KMG-II): from individual species to whole genera.</title>
        <authorList>
            <person name="Goeker M."/>
        </authorList>
    </citation>
    <scope>NUCLEOTIDE SEQUENCE [LARGE SCALE GENOMIC DNA]</scope>
    <source>
        <strain evidence="1 2">DSM 17023</strain>
    </source>
</reference>
<dbReference type="GO" id="GO:0008146">
    <property type="term" value="F:sulfotransferase activity"/>
    <property type="evidence" value="ECO:0007669"/>
    <property type="project" value="InterPro"/>
</dbReference>
<dbReference type="Pfam" id="PF03567">
    <property type="entry name" value="Sulfotransfer_2"/>
    <property type="match status" value="1"/>
</dbReference>